<dbReference type="PANTHER" id="PTHR46799">
    <property type="entry name" value="HOMEOBOX PROTEIN UNC-4 HOMOLOG"/>
    <property type="match status" value="1"/>
</dbReference>
<organism evidence="12 13">
    <name type="scientific">Melipona bicolor</name>
    <dbReference type="NCBI Taxonomy" id="60889"/>
    <lineage>
        <taxon>Eukaryota</taxon>
        <taxon>Metazoa</taxon>
        <taxon>Ecdysozoa</taxon>
        <taxon>Arthropoda</taxon>
        <taxon>Hexapoda</taxon>
        <taxon>Insecta</taxon>
        <taxon>Pterygota</taxon>
        <taxon>Neoptera</taxon>
        <taxon>Endopterygota</taxon>
        <taxon>Hymenoptera</taxon>
        <taxon>Apocrita</taxon>
        <taxon>Aculeata</taxon>
        <taxon>Apoidea</taxon>
        <taxon>Anthophila</taxon>
        <taxon>Apidae</taxon>
        <taxon>Melipona</taxon>
    </lineage>
</organism>
<evidence type="ECO:0000256" key="5">
    <source>
        <dbReference type="ARBA" id="ARBA00023015"/>
    </source>
</evidence>
<keyword evidence="8 9" id="KW-0371">Homeobox</keyword>
<dbReference type="Proteomes" id="UP001177670">
    <property type="component" value="Unassembled WGS sequence"/>
</dbReference>
<dbReference type="Pfam" id="PF00046">
    <property type="entry name" value="Homeodomain"/>
    <property type="match status" value="1"/>
</dbReference>
<keyword evidence="2" id="KW-0217">Developmental protein</keyword>
<dbReference type="InterPro" id="IPR001356">
    <property type="entry name" value="HD"/>
</dbReference>
<name>A0AA40G3N5_9HYME</name>
<gene>
    <name evidence="12" type="ORF">K0M31_019753</name>
</gene>
<evidence type="ECO:0000256" key="6">
    <source>
        <dbReference type="ARBA" id="ARBA00023163"/>
    </source>
</evidence>
<accession>A0AA40G3N5</accession>
<dbReference type="SMART" id="SM00389">
    <property type="entry name" value="HOX"/>
    <property type="match status" value="1"/>
</dbReference>
<evidence type="ECO:0000259" key="11">
    <source>
        <dbReference type="PROSITE" id="PS50071"/>
    </source>
</evidence>
<keyword evidence="5" id="KW-0805">Transcription regulation</keyword>
<evidence type="ECO:0000256" key="7">
    <source>
        <dbReference type="ARBA" id="ARBA00038351"/>
    </source>
</evidence>
<evidence type="ECO:0000256" key="2">
    <source>
        <dbReference type="ARBA" id="ARBA00022473"/>
    </source>
</evidence>
<feature type="compositionally biased region" description="Basic and acidic residues" evidence="10">
    <location>
        <begin position="212"/>
        <end position="240"/>
    </location>
</feature>
<feature type="domain" description="Homeobox" evidence="11">
    <location>
        <begin position="127"/>
        <end position="175"/>
    </location>
</feature>
<dbReference type="GO" id="GO:0007399">
    <property type="term" value="P:nervous system development"/>
    <property type="evidence" value="ECO:0007669"/>
    <property type="project" value="UniProtKB-KW"/>
</dbReference>
<evidence type="ECO:0000256" key="1">
    <source>
        <dbReference type="ARBA" id="ARBA00004123"/>
    </source>
</evidence>
<evidence type="ECO:0000256" key="10">
    <source>
        <dbReference type="SAM" id="MobiDB-lite"/>
    </source>
</evidence>
<feature type="DNA-binding region" description="Homeobox" evidence="8">
    <location>
        <begin position="129"/>
        <end position="176"/>
    </location>
</feature>
<dbReference type="PANTHER" id="PTHR46799:SF1">
    <property type="entry name" value="HOMEOBOX PROTEIN UNC-4 HOMOLOG"/>
    <property type="match status" value="1"/>
</dbReference>
<feature type="compositionally biased region" description="Basic and acidic residues" evidence="10">
    <location>
        <begin position="191"/>
        <end position="205"/>
    </location>
</feature>
<comment type="caution">
    <text evidence="12">The sequence shown here is derived from an EMBL/GenBank/DDBJ whole genome shotgun (WGS) entry which is preliminary data.</text>
</comment>
<dbReference type="GO" id="GO:0005634">
    <property type="term" value="C:nucleus"/>
    <property type="evidence" value="ECO:0007669"/>
    <property type="project" value="UniProtKB-SubCell"/>
</dbReference>
<evidence type="ECO:0000256" key="9">
    <source>
        <dbReference type="RuleBase" id="RU000682"/>
    </source>
</evidence>
<feature type="region of interest" description="Disordered" evidence="10">
    <location>
        <begin position="112"/>
        <end position="134"/>
    </location>
</feature>
<protein>
    <recommendedName>
        <fullName evidence="11">Homeobox domain-containing protein</fullName>
    </recommendedName>
</protein>
<keyword evidence="8 9" id="KW-0539">Nucleus</keyword>
<evidence type="ECO:0000256" key="8">
    <source>
        <dbReference type="PROSITE-ProRule" id="PRU00108"/>
    </source>
</evidence>
<proteinExistence type="inferred from homology"/>
<keyword evidence="3" id="KW-0221">Differentiation</keyword>
<keyword evidence="8 9" id="KW-0238">DNA-binding</keyword>
<keyword evidence="6" id="KW-0804">Transcription</keyword>
<dbReference type="Gene3D" id="1.10.10.60">
    <property type="entry name" value="Homeodomain-like"/>
    <property type="match status" value="1"/>
</dbReference>
<comment type="subcellular location">
    <subcellularLocation>
        <location evidence="1 8 9">Nucleus</location>
    </subcellularLocation>
</comment>
<dbReference type="AlphaFoldDB" id="A0AA40G3N5"/>
<dbReference type="InterPro" id="IPR009057">
    <property type="entry name" value="Homeodomain-like_sf"/>
</dbReference>
<reference evidence="12" key="1">
    <citation type="submission" date="2021-10" db="EMBL/GenBank/DDBJ databases">
        <title>Melipona bicolor Genome sequencing and assembly.</title>
        <authorList>
            <person name="Araujo N.S."/>
            <person name="Arias M.C."/>
        </authorList>
    </citation>
    <scope>NUCLEOTIDE SEQUENCE</scope>
    <source>
        <strain evidence="12">USP_2M_L1-L4_2017</strain>
        <tissue evidence="12">Whole body</tissue>
    </source>
</reference>
<evidence type="ECO:0000256" key="3">
    <source>
        <dbReference type="ARBA" id="ARBA00022782"/>
    </source>
</evidence>
<dbReference type="PROSITE" id="PS50071">
    <property type="entry name" value="HOMEOBOX_2"/>
    <property type="match status" value="1"/>
</dbReference>
<feature type="region of interest" description="Disordered" evidence="10">
    <location>
        <begin position="191"/>
        <end position="255"/>
    </location>
</feature>
<comment type="similarity">
    <text evidence="7">Belongs to the paired homeobox family. Unc-4 subfamily.</text>
</comment>
<dbReference type="GO" id="GO:0010468">
    <property type="term" value="P:regulation of gene expression"/>
    <property type="evidence" value="ECO:0007669"/>
    <property type="project" value="TreeGrafter"/>
</dbReference>
<evidence type="ECO:0000256" key="4">
    <source>
        <dbReference type="ARBA" id="ARBA00022902"/>
    </source>
</evidence>
<evidence type="ECO:0000313" key="12">
    <source>
        <dbReference type="EMBL" id="KAK1130069.1"/>
    </source>
</evidence>
<dbReference type="GO" id="GO:1990837">
    <property type="term" value="F:sequence-specific double-stranded DNA binding"/>
    <property type="evidence" value="ECO:0007669"/>
    <property type="project" value="TreeGrafter"/>
</dbReference>
<dbReference type="CDD" id="cd00086">
    <property type="entry name" value="homeodomain"/>
    <property type="match status" value="1"/>
</dbReference>
<keyword evidence="13" id="KW-1185">Reference proteome</keyword>
<sequence length="255" mass="29171">MNTSAKTIADPQILASDMGGGWTRDLVKSQKFHVYSICRDSARRSYLQRDDWPPPPDDTTMLEQFRDDKPYDLRVCVCFSPFPTTSVTSDRINFEKILNKSLKRTDLPLFNDSSPRSCDGESDEGGSKRRRSRTNFNSWQLEELERAFLSSHYPDVFMREALAVRLELKESRVAVSISRWAIFTNSTLLEHHPAGDNPLREERCIKGGPFSQEKETEPIRRNDVIKPRDRGQEGDGRRDYSGLCESANDGKLTST</sequence>
<keyword evidence="4" id="KW-0524">Neurogenesis</keyword>
<dbReference type="GO" id="GO:0030154">
    <property type="term" value="P:cell differentiation"/>
    <property type="evidence" value="ECO:0007669"/>
    <property type="project" value="UniProtKB-KW"/>
</dbReference>
<dbReference type="EMBL" id="JAHYIQ010000008">
    <property type="protein sequence ID" value="KAK1130069.1"/>
    <property type="molecule type" value="Genomic_DNA"/>
</dbReference>
<dbReference type="SUPFAM" id="SSF46689">
    <property type="entry name" value="Homeodomain-like"/>
    <property type="match status" value="1"/>
</dbReference>
<evidence type="ECO:0000313" key="13">
    <source>
        <dbReference type="Proteomes" id="UP001177670"/>
    </source>
</evidence>